<gene>
    <name evidence="2" type="ORF">HNQ60_005128</name>
</gene>
<keyword evidence="3" id="KW-1185">Reference proteome</keyword>
<sequence length="651" mass="64317">MSTRPRAVAAVAALLVLAACGAPASLTINLTVTGLDAQGLQIVNTVGDTRLDIAANETTSKVKVKDTDSSSGGGLYTWNLEISRQPQGQTCVLSGDISGNYEIVGEHGHDMDRDVTVTCTTPVPAHTVGGTVHGLTAQGLILAQGSEQLAIEPGSTVLFAFPTAVQQGAAYAVSIAQQPQSQICSVADGAGTMLSADIANVVVSCATLSGQLSVGITGLGNHAGLKLTNGTTEYDVPAGAGSYALPDPVPVGSQYSVVVSGMPAGLSCTFAAATGVFPESAAGGVLDIGTIACAAQPFDIRGTVAGLGNTTGLVLDSAGEQLAIAANATTFAFTQGVTFGSAWSVTVSSQPAGRTCAVSNGSGTVPAHDITDVAVTCSVNTYSVGGSISGLGSATGLQIANHGSVALTVSAGASSFELADALPSGTAYALSVAAQPIGLPAGHSCAFSGGASGTVAAANVTHLQLVCGPVMYSIGGSINGLTTSGLQLMEIYSSQTLSPAANAAVFGFPAAVNPGDAYDVSVTQQPGGQYCEASNTSGTATQDVTSVVVDCWVGYTIDGTVTGLPASSMGGVAPLLLTLTVNGASSPQFWKPVFVAGNFAIDDGAGHAPFAAGTQYTVAIDSTNGYVCTIDSGASGIVGATNVTDIQVSCH</sequence>
<accession>A0A841HTI2</accession>
<dbReference type="Proteomes" id="UP000588068">
    <property type="component" value="Unassembled WGS sequence"/>
</dbReference>
<proteinExistence type="predicted"/>
<evidence type="ECO:0000313" key="3">
    <source>
        <dbReference type="Proteomes" id="UP000588068"/>
    </source>
</evidence>
<evidence type="ECO:0000313" key="2">
    <source>
        <dbReference type="EMBL" id="MBB6096206.1"/>
    </source>
</evidence>
<evidence type="ECO:0000256" key="1">
    <source>
        <dbReference type="SAM" id="SignalP"/>
    </source>
</evidence>
<dbReference type="AlphaFoldDB" id="A0A841HTI2"/>
<organism evidence="2 3">
    <name type="scientific">Povalibacter uvarum</name>
    <dbReference type="NCBI Taxonomy" id="732238"/>
    <lineage>
        <taxon>Bacteria</taxon>
        <taxon>Pseudomonadati</taxon>
        <taxon>Pseudomonadota</taxon>
        <taxon>Gammaproteobacteria</taxon>
        <taxon>Steroidobacterales</taxon>
        <taxon>Steroidobacteraceae</taxon>
        <taxon>Povalibacter</taxon>
    </lineage>
</organism>
<comment type="caution">
    <text evidence="2">The sequence shown here is derived from an EMBL/GenBank/DDBJ whole genome shotgun (WGS) entry which is preliminary data.</text>
</comment>
<protein>
    <submittedName>
        <fullName evidence="2">Uncharacterized protein</fullName>
    </submittedName>
</protein>
<feature type="chain" id="PRO_5032570280" evidence="1">
    <location>
        <begin position="25"/>
        <end position="651"/>
    </location>
</feature>
<reference evidence="2 3" key="1">
    <citation type="submission" date="2020-08" db="EMBL/GenBank/DDBJ databases">
        <title>Genomic Encyclopedia of Type Strains, Phase IV (KMG-IV): sequencing the most valuable type-strain genomes for metagenomic binning, comparative biology and taxonomic classification.</title>
        <authorList>
            <person name="Goeker M."/>
        </authorList>
    </citation>
    <scope>NUCLEOTIDE SEQUENCE [LARGE SCALE GENOMIC DNA]</scope>
    <source>
        <strain evidence="2 3">DSM 26723</strain>
    </source>
</reference>
<dbReference type="EMBL" id="JACHHZ010000007">
    <property type="protein sequence ID" value="MBB6096206.1"/>
    <property type="molecule type" value="Genomic_DNA"/>
</dbReference>
<dbReference type="RefSeq" id="WP_184335603.1">
    <property type="nucleotide sequence ID" value="NZ_JACHHZ010000007.1"/>
</dbReference>
<feature type="signal peptide" evidence="1">
    <location>
        <begin position="1"/>
        <end position="24"/>
    </location>
</feature>
<name>A0A841HTI2_9GAMM</name>
<keyword evidence="1" id="KW-0732">Signal</keyword>
<dbReference type="PROSITE" id="PS51257">
    <property type="entry name" value="PROKAR_LIPOPROTEIN"/>
    <property type="match status" value="1"/>
</dbReference>